<dbReference type="InterPro" id="IPR000524">
    <property type="entry name" value="Tscrpt_reg_HTH_GntR"/>
</dbReference>
<dbReference type="InterPro" id="IPR008920">
    <property type="entry name" value="TF_FadR/GntR_C"/>
</dbReference>
<dbReference type="SUPFAM" id="SSF48008">
    <property type="entry name" value="GntR ligand-binding domain-like"/>
    <property type="match status" value="1"/>
</dbReference>
<name>S5Z426_GEOG3</name>
<keyword evidence="3" id="KW-0804">Transcription</keyword>
<dbReference type="KEGG" id="gjf:M493_17940"/>
<dbReference type="InterPro" id="IPR011711">
    <property type="entry name" value="GntR_C"/>
</dbReference>
<reference evidence="5 6" key="1">
    <citation type="journal article" date="2014" name="Genome Announc.">
        <title>Complete Genome Sequence of the Thermophilic Polychlorinated Biphenyl Degrader Geobacillus sp. Strain JF8 (NBRC 109937).</title>
        <authorList>
            <person name="Shintani M."/>
            <person name="Ohtsubo Y."/>
            <person name="Fukuda K."/>
            <person name="Hosoyama A."/>
            <person name="Ohji S."/>
            <person name="Yamazoe A."/>
            <person name="Fujita N."/>
            <person name="Nagata Y."/>
            <person name="Tsuda M."/>
            <person name="Hatta T."/>
            <person name="Kimbara K."/>
        </authorList>
    </citation>
    <scope>NUCLEOTIDE SEQUENCE [LARGE SCALE GENOMIC DNA]</scope>
    <source>
        <strain evidence="5 6">JF8</strain>
    </source>
</reference>
<evidence type="ECO:0000256" key="3">
    <source>
        <dbReference type="ARBA" id="ARBA00023163"/>
    </source>
</evidence>
<dbReference type="CDD" id="cd07377">
    <property type="entry name" value="WHTH_GntR"/>
    <property type="match status" value="1"/>
</dbReference>
<dbReference type="GO" id="GO:0003700">
    <property type="term" value="F:DNA-binding transcription factor activity"/>
    <property type="evidence" value="ECO:0007669"/>
    <property type="project" value="InterPro"/>
</dbReference>
<keyword evidence="1" id="KW-0805">Transcription regulation</keyword>
<dbReference type="HOGENOM" id="CLU_017584_5_4_9"/>
<evidence type="ECO:0000313" key="6">
    <source>
        <dbReference type="Proteomes" id="UP000015500"/>
    </source>
</evidence>
<gene>
    <name evidence="5" type="ORF">M493_17940</name>
</gene>
<dbReference type="PANTHER" id="PTHR43537">
    <property type="entry name" value="TRANSCRIPTIONAL REGULATOR, GNTR FAMILY"/>
    <property type="match status" value="1"/>
</dbReference>
<dbReference type="Pfam" id="PF00392">
    <property type="entry name" value="GntR"/>
    <property type="match status" value="1"/>
</dbReference>
<accession>S5Z426</accession>
<evidence type="ECO:0000313" key="5">
    <source>
        <dbReference type="EMBL" id="AGT33794.1"/>
    </source>
</evidence>
<dbReference type="Gene3D" id="1.10.10.10">
    <property type="entry name" value="Winged helix-like DNA-binding domain superfamily/Winged helix DNA-binding domain"/>
    <property type="match status" value="1"/>
</dbReference>
<feature type="domain" description="HTH gntR-type" evidence="4">
    <location>
        <begin position="6"/>
        <end position="73"/>
    </location>
</feature>
<dbReference type="GO" id="GO:0003677">
    <property type="term" value="F:DNA binding"/>
    <property type="evidence" value="ECO:0007669"/>
    <property type="project" value="UniProtKB-KW"/>
</dbReference>
<dbReference type="PATRIC" id="fig|1345697.3.peg.3541"/>
<dbReference type="Gene3D" id="1.20.120.530">
    <property type="entry name" value="GntR ligand-binding domain-like"/>
    <property type="match status" value="1"/>
</dbReference>
<dbReference type="EMBL" id="CP006254">
    <property type="protein sequence ID" value="AGT33794.1"/>
    <property type="molecule type" value="Genomic_DNA"/>
</dbReference>
<sequence length="221" mass="26010">MARMPLTRSEWVYEQLKEAILSGKLAPGERLVVDHLARELGTSSIPVRETLRRLEAEGWVERTPFVGARVAPVRLEEMEELFTIRLALEPILARTAVKGVDENAIAQLEQLVKQMDECAEQNDTAQYSQLNYEFHQLLYSFSSWKELYRIVNTVWEKSARSRWIFVQTPASMVESQKEHWMMIEALKEQNEEEMERWMYIQKKRAFHDYLSIIKKSSEKRG</sequence>
<dbReference type="Proteomes" id="UP000015500">
    <property type="component" value="Chromosome"/>
</dbReference>
<organism evidence="5 6">
    <name type="scientific">Geobacillus genomosp. 3</name>
    <dbReference type="NCBI Taxonomy" id="1921421"/>
    <lineage>
        <taxon>Bacteria</taxon>
        <taxon>Bacillati</taxon>
        <taxon>Bacillota</taxon>
        <taxon>Bacilli</taxon>
        <taxon>Bacillales</taxon>
        <taxon>Anoxybacillaceae</taxon>
        <taxon>Geobacillus</taxon>
    </lineage>
</organism>
<keyword evidence="2" id="KW-0238">DNA-binding</keyword>
<evidence type="ECO:0000259" key="4">
    <source>
        <dbReference type="PROSITE" id="PS50949"/>
    </source>
</evidence>
<dbReference type="SUPFAM" id="SSF46785">
    <property type="entry name" value="Winged helix' DNA-binding domain"/>
    <property type="match status" value="1"/>
</dbReference>
<dbReference type="SMART" id="SM00895">
    <property type="entry name" value="FCD"/>
    <property type="match status" value="1"/>
</dbReference>
<dbReference type="STRING" id="1921421.M493_17940"/>
<evidence type="ECO:0000256" key="1">
    <source>
        <dbReference type="ARBA" id="ARBA00023015"/>
    </source>
</evidence>
<keyword evidence="6" id="KW-1185">Reference proteome</keyword>
<protein>
    <recommendedName>
        <fullName evidence="4">HTH gntR-type domain-containing protein</fullName>
    </recommendedName>
</protein>
<dbReference type="InterPro" id="IPR036388">
    <property type="entry name" value="WH-like_DNA-bd_sf"/>
</dbReference>
<dbReference type="OrthoDB" id="114741at2"/>
<dbReference type="Pfam" id="PF07729">
    <property type="entry name" value="FCD"/>
    <property type="match status" value="1"/>
</dbReference>
<dbReference type="AlphaFoldDB" id="S5Z426"/>
<dbReference type="SMART" id="SM00345">
    <property type="entry name" value="HTH_GNTR"/>
    <property type="match status" value="1"/>
</dbReference>
<evidence type="ECO:0000256" key="2">
    <source>
        <dbReference type="ARBA" id="ARBA00023125"/>
    </source>
</evidence>
<proteinExistence type="predicted"/>
<dbReference type="PANTHER" id="PTHR43537:SF24">
    <property type="entry name" value="GLUCONATE OPERON TRANSCRIPTIONAL REPRESSOR"/>
    <property type="match status" value="1"/>
</dbReference>
<dbReference type="InterPro" id="IPR036390">
    <property type="entry name" value="WH_DNA-bd_sf"/>
</dbReference>
<dbReference type="PROSITE" id="PS50949">
    <property type="entry name" value="HTH_GNTR"/>
    <property type="match status" value="1"/>
</dbReference>
<dbReference type="RefSeq" id="WP_020961575.1">
    <property type="nucleotide sequence ID" value="NC_022080.4"/>
</dbReference>